<reference evidence="1 2" key="2">
    <citation type="journal article" date="2022" name="Mol. Ecol. Resour.">
        <title>The genomes of chicory, endive, great burdock and yacon provide insights into Asteraceae paleo-polyploidization history and plant inulin production.</title>
        <authorList>
            <person name="Fan W."/>
            <person name="Wang S."/>
            <person name="Wang H."/>
            <person name="Wang A."/>
            <person name="Jiang F."/>
            <person name="Liu H."/>
            <person name="Zhao H."/>
            <person name="Xu D."/>
            <person name="Zhang Y."/>
        </authorList>
    </citation>
    <scope>NUCLEOTIDE SEQUENCE [LARGE SCALE GENOMIC DNA]</scope>
    <source>
        <strain evidence="2">cv. Yunnan</strain>
        <tissue evidence="1">Leaves</tissue>
    </source>
</reference>
<name>A0ACB9EAE2_9ASTR</name>
<reference evidence="2" key="1">
    <citation type="journal article" date="2022" name="Mol. Ecol. Resour.">
        <title>The genomes of chicory, endive, great burdock and yacon provide insights into Asteraceae palaeo-polyploidization history and plant inulin production.</title>
        <authorList>
            <person name="Fan W."/>
            <person name="Wang S."/>
            <person name="Wang H."/>
            <person name="Wang A."/>
            <person name="Jiang F."/>
            <person name="Liu H."/>
            <person name="Zhao H."/>
            <person name="Xu D."/>
            <person name="Zhang Y."/>
        </authorList>
    </citation>
    <scope>NUCLEOTIDE SEQUENCE [LARGE SCALE GENOMIC DNA]</scope>
    <source>
        <strain evidence="2">cv. Yunnan</strain>
    </source>
</reference>
<dbReference type="EMBL" id="CM042035">
    <property type="protein sequence ID" value="KAI3755782.1"/>
    <property type="molecule type" value="Genomic_DNA"/>
</dbReference>
<proteinExistence type="predicted"/>
<protein>
    <submittedName>
        <fullName evidence="1">Uncharacterized protein</fullName>
    </submittedName>
</protein>
<evidence type="ECO:0000313" key="2">
    <source>
        <dbReference type="Proteomes" id="UP001056120"/>
    </source>
</evidence>
<gene>
    <name evidence="1" type="ORF">L1987_55588</name>
</gene>
<keyword evidence="2" id="KW-1185">Reference proteome</keyword>
<evidence type="ECO:0000313" key="1">
    <source>
        <dbReference type="EMBL" id="KAI3755782.1"/>
    </source>
</evidence>
<accession>A0ACB9EAE2</accession>
<comment type="caution">
    <text evidence="1">The sequence shown here is derived from an EMBL/GenBank/DDBJ whole genome shotgun (WGS) entry which is preliminary data.</text>
</comment>
<sequence length="239" mass="27138">MGSSGFFSICLIYSVVALSCGTLMMFYSHEVFAFSHGNEIAMKLLGSTPHDQLLIETSDSFSGLLLFAVGILLFMVAFVKDRDFQSFFAKGCVLLHVAMAIWRIYFERKLEELGRNWLRLVLGDFVLALSWVLFLVYSWREKSRCTYILDCDCTLFGSEIGCLKSLVASAIPPILPLQERKMSGLQTQDLPSSLRLTNHQESETKPKKKIRCACPDTKKLRDECIVEHENSKIKLRCNN</sequence>
<dbReference type="Proteomes" id="UP001056120">
    <property type="component" value="Linkage Group LG18"/>
</dbReference>
<organism evidence="1 2">
    <name type="scientific">Smallanthus sonchifolius</name>
    <dbReference type="NCBI Taxonomy" id="185202"/>
    <lineage>
        <taxon>Eukaryota</taxon>
        <taxon>Viridiplantae</taxon>
        <taxon>Streptophyta</taxon>
        <taxon>Embryophyta</taxon>
        <taxon>Tracheophyta</taxon>
        <taxon>Spermatophyta</taxon>
        <taxon>Magnoliopsida</taxon>
        <taxon>eudicotyledons</taxon>
        <taxon>Gunneridae</taxon>
        <taxon>Pentapetalae</taxon>
        <taxon>asterids</taxon>
        <taxon>campanulids</taxon>
        <taxon>Asterales</taxon>
        <taxon>Asteraceae</taxon>
        <taxon>Asteroideae</taxon>
        <taxon>Heliantheae alliance</taxon>
        <taxon>Millerieae</taxon>
        <taxon>Smallanthus</taxon>
    </lineage>
</organism>